<keyword evidence="2" id="KW-0489">Methyltransferase</keyword>
<dbReference type="PANTHER" id="PTHR42912:SF84">
    <property type="entry name" value="METHYLTRANSFERASE DOMAIN-CONTAINING PROTEIN"/>
    <property type="match status" value="1"/>
</dbReference>
<dbReference type="EC" id="2.1.1.64" evidence="2"/>
<evidence type="ECO:0000313" key="2">
    <source>
        <dbReference type="EMBL" id="BCX82180.1"/>
    </source>
</evidence>
<dbReference type="EMBL" id="AP024714">
    <property type="protein sequence ID" value="BCX82180.1"/>
    <property type="molecule type" value="Genomic_DNA"/>
</dbReference>
<feature type="domain" description="Methyltransferase" evidence="1">
    <location>
        <begin position="48"/>
        <end position="195"/>
    </location>
</feature>
<dbReference type="GO" id="GO:0061542">
    <property type="term" value="F:3-demethylubiquinol 3-O-methyltransferase activity"/>
    <property type="evidence" value="ECO:0007669"/>
    <property type="project" value="UniProtKB-EC"/>
</dbReference>
<accession>A0AAU9C0I8</accession>
<evidence type="ECO:0000313" key="3">
    <source>
        <dbReference type="Proteomes" id="UP001321825"/>
    </source>
</evidence>
<dbReference type="EC" id="2.1.1.222" evidence="2"/>
<dbReference type="AlphaFoldDB" id="A0AAU9C0I8"/>
<dbReference type="CDD" id="cd02440">
    <property type="entry name" value="AdoMet_MTases"/>
    <property type="match status" value="1"/>
</dbReference>
<dbReference type="Pfam" id="PF13847">
    <property type="entry name" value="Methyltransf_31"/>
    <property type="match status" value="1"/>
</dbReference>
<proteinExistence type="predicted"/>
<dbReference type="Gene3D" id="3.40.50.150">
    <property type="entry name" value="Vaccinia Virus protein VP39"/>
    <property type="match status" value="1"/>
</dbReference>
<dbReference type="SUPFAM" id="SSF53335">
    <property type="entry name" value="S-adenosyl-L-methionine-dependent methyltransferases"/>
    <property type="match status" value="1"/>
</dbReference>
<protein>
    <submittedName>
        <fullName evidence="2">2-polyprenyl-6-hydroxyphenyl methylase/3-demethylubiquinone-9 3-methyltransferase</fullName>
        <ecNumber evidence="2">2.1.1.222</ecNumber>
        <ecNumber evidence="2">2.1.1.64</ecNumber>
    </submittedName>
</protein>
<reference evidence="3" key="1">
    <citation type="journal article" date="2024" name="Int. J. Syst. Evol. Microbiol.">
        <title>Methylomarinovum tepidoasis sp. nov., a moderately thermophilic methanotroph of the family Methylothermaceae isolated from a deep-sea hydrothermal field.</title>
        <authorList>
            <person name="Hirayama H."/>
            <person name="Takaki Y."/>
            <person name="Abe M."/>
            <person name="Miyazaki M."/>
            <person name="Uematsu K."/>
            <person name="Matsui Y."/>
            <person name="Takai K."/>
        </authorList>
    </citation>
    <scope>NUCLEOTIDE SEQUENCE [LARGE SCALE GENOMIC DNA]</scope>
    <source>
        <strain evidence="3">IT-9</strain>
    </source>
</reference>
<keyword evidence="3" id="KW-1185">Reference proteome</keyword>
<dbReference type="PANTHER" id="PTHR42912">
    <property type="entry name" value="METHYLTRANSFERASE"/>
    <property type="match status" value="1"/>
</dbReference>
<dbReference type="InterPro" id="IPR029063">
    <property type="entry name" value="SAM-dependent_MTases_sf"/>
</dbReference>
<sequence>MNANTQQAEARMPRRSLVSHLRGLIYDHTFAKLTIDWYRAVLERLPAGAVVLDVGIGTGGAVAANAALIRRKALQILGIDIDPDYVTRCRQALERAGLSEQVEVRLESVYDHQGGPYDAVYFSGSFMLLPDPVTALAHVLSLLKPEGRVYFTQTFHERRSPLAEKIKPMLHKVTTIHFGQVTYWDDFRRVAEAAGAEVVDNVVLGRMRNATFRLIEVKPRGSA</sequence>
<dbReference type="InterPro" id="IPR025714">
    <property type="entry name" value="Methyltranfer_dom"/>
</dbReference>
<dbReference type="GO" id="GO:0032259">
    <property type="term" value="P:methylation"/>
    <property type="evidence" value="ECO:0007669"/>
    <property type="project" value="UniProtKB-KW"/>
</dbReference>
<name>A0AAU9C0I8_9GAMM</name>
<dbReference type="GO" id="GO:0102208">
    <property type="term" value="F:2-polyprenyl-6-hydroxyphenol methylase activity"/>
    <property type="evidence" value="ECO:0007669"/>
    <property type="project" value="UniProtKB-EC"/>
</dbReference>
<gene>
    <name evidence="2" type="ORF">MIT9_P1765</name>
</gene>
<evidence type="ECO:0000259" key="1">
    <source>
        <dbReference type="Pfam" id="PF13847"/>
    </source>
</evidence>
<dbReference type="InterPro" id="IPR050508">
    <property type="entry name" value="Methyltransf_Superfamily"/>
</dbReference>
<dbReference type="KEGG" id="mcau:MIT9_P1765"/>
<dbReference type="RefSeq" id="WP_317704588.1">
    <property type="nucleotide sequence ID" value="NZ_AP024714.1"/>
</dbReference>
<dbReference type="Proteomes" id="UP001321825">
    <property type="component" value="Chromosome"/>
</dbReference>
<organism evidence="2 3">
    <name type="scientific">Methylomarinovum caldicuralii</name>
    <dbReference type="NCBI Taxonomy" id="438856"/>
    <lineage>
        <taxon>Bacteria</taxon>
        <taxon>Pseudomonadati</taxon>
        <taxon>Pseudomonadota</taxon>
        <taxon>Gammaproteobacteria</taxon>
        <taxon>Methylococcales</taxon>
        <taxon>Methylothermaceae</taxon>
        <taxon>Methylomarinovum</taxon>
    </lineage>
</organism>
<keyword evidence="2" id="KW-0808">Transferase</keyword>